<organism evidence="1 2">
    <name type="scientific">Irpex rosettiformis</name>
    <dbReference type="NCBI Taxonomy" id="378272"/>
    <lineage>
        <taxon>Eukaryota</taxon>
        <taxon>Fungi</taxon>
        <taxon>Dikarya</taxon>
        <taxon>Basidiomycota</taxon>
        <taxon>Agaricomycotina</taxon>
        <taxon>Agaricomycetes</taxon>
        <taxon>Polyporales</taxon>
        <taxon>Irpicaceae</taxon>
        <taxon>Irpex</taxon>
    </lineage>
</organism>
<accession>A0ACB8U226</accession>
<dbReference type="Proteomes" id="UP001055072">
    <property type="component" value="Unassembled WGS sequence"/>
</dbReference>
<protein>
    <submittedName>
        <fullName evidence="1">SYF2-domain-containing protein</fullName>
    </submittedName>
</protein>
<evidence type="ECO:0000313" key="2">
    <source>
        <dbReference type="Proteomes" id="UP001055072"/>
    </source>
</evidence>
<comment type="caution">
    <text evidence="1">The sequence shown here is derived from an EMBL/GenBank/DDBJ whole genome shotgun (WGS) entry which is preliminary data.</text>
</comment>
<name>A0ACB8U226_9APHY</name>
<sequence length="301" mass="34353">MSKVVEAAEEFVEKMTDAENAPTMDESAESTPEVEGAEGERKLTLEERMAKMEKLRQRMRTTARANRADVVEESAKQKVTAREAARLERQRKLAETLRLKADAQDRGEDIERQKNWDYTIEENDEWEKKLARKARRADFEFNNDADAARRRYKKDLDHIKPDLAAYNKQKEIALGLAPGTLAKQGSGSSSTSITSFDPHSSSSGAPTSVEQRLAAESLYRDANSLLYADNKPSEEAIDRVIGKINTDIDKKKKFSRKRNNEDEGDITYINERNRVFNKKIARYYDKYTAEIRASFERGTAL</sequence>
<evidence type="ECO:0000313" key="1">
    <source>
        <dbReference type="EMBL" id="KAI0088256.1"/>
    </source>
</evidence>
<gene>
    <name evidence="1" type="ORF">BDY19DRAFT_949946</name>
</gene>
<keyword evidence="2" id="KW-1185">Reference proteome</keyword>
<proteinExistence type="predicted"/>
<reference evidence="1" key="1">
    <citation type="journal article" date="2021" name="Environ. Microbiol.">
        <title>Gene family expansions and transcriptome signatures uncover fungal adaptations to wood decay.</title>
        <authorList>
            <person name="Hage H."/>
            <person name="Miyauchi S."/>
            <person name="Viragh M."/>
            <person name="Drula E."/>
            <person name="Min B."/>
            <person name="Chaduli D."/>
            <person name="Navarro D."/>
            <person name="Favel A."/>
            <person name="Norest M."/>
            <person name="Lesage-Meessen L."/>
            <person name="Balint B."/>
            <person name="Merenyi Z."/>
            <person name="de Eugenio L."/>
            <person name="Morin E."/>
            <person name="Martinez A.T."/>
            <person name="Baldrian P."/>
            <person name="Stursova M."/>
            <person name="Martinez M.J."/>
            <person name="Novotny C."/>
            <person name="Magnuson J.K."/>
            <person name="Spatafora J.W."/>
            <person name="Maurice S."/>
            <person name="Pangilinan J."/>
            <person name="Andreopoulos W."/>
            <person name="LaButti K."/>
            <person name="Hundley H."/>
            <person name="Na H."/>
            <person name="Kuo A."/>
            <person name="Barry K."/>
            <person name="Lipzen A."/>
            <person name="Henrissat B."/>
            <person name="Riley R."/>
            <person name="Ahrendt S."/>
            <person name="Nagy L.G."/>
            <person name="Grigoriev I.V."/>
            <person name="Martin F."/>
            <person name="Rosso M.N."/>
        </authorList>
    </citation>
    <scope>NUCLEOTIDE SEQUENCE</scope>
    <source>
        <strain evidence="1">CBS 384.51</strain>
    </source>
</reference>
<dbReference type="EMBL" id="MU274914">
    <property type="protein sequence ID" value="KAI0088256.1"/>
    <property type="molecule type" value="Genomic_DNA"/>
</dbReference>